<dbReference type="EMBL" id="JOWA01000165">
    <property type="protein sequence ID" value="KEZ38892.1"/>
    <property type="molecule type" value="Genomic_DNA"/>
</dbReference>
<feature type="compositionally biased region" description="Basic and acidic residues" evidence="1">
    <location>
        <begin position="309"/>
        <end position="320"/>
    </location>
</feature>
<proteinExistence type="predicted"/>
<accession>A0A084FUY0</accession>
<dbReference type="VEuPathDB" id="FungiDB:SAPIO_CDS10204"/>
<dbReference type="HOGENOM" id="CLU_847749_0_0_1"/>
<evidence type="ECO:0000256" key="2">
    <source>
        <dbReference type="SAM" id="SignalP"/>
    </source>
</evidence>
<evidence type="ECO:0000313" key="3">
    <source>
        <dbReference type="EMBL" id="KEZ38892.1"/>
    </source>
</evidence>
<gene>
    <name evidence="3" type="ORF">SAPIO_CDS10204</name>
</gene>
<feature type="signal peptide" evidence="2">
    <location>
        <begin position="1"/>
        <end position="19"/>
    </location>
</feature>
<keyword evidence="2" id="KW-0732">Signal</keyword>
<feature type="region of interest" description="Disordered" evidence="1">
    <location>
        <begin position="211"/>
        <end position="328"/>
    </location>
</feature>
<dbReference type="KEGG" id="sapo:SAPIO_CDS10204"/>
<keyword evidence="4" id="KW-1185">Reference proteome</keyword>
<comment type="caution">
    <text evidence="3">The sequence shown here is derived from an EMBL/GenBank/DDBJ whole genome shotgun (WGS) entry which is preliminary data.</text>
</comment>
<feature type="compositionally biased region" description="Acidic residues" evidence="1">
    <location>
        <begin position="256"/>
        <end position="308"/>
    </location>
</feature>
<organism evidence="3 4">
    <name type="scientific">Pseudallescheria apiosperma</name>
    <name type="common">Scedosporium apiospermum</name>
    <dbReference type="NCBI Taxonomy" id="563466"/>
    <lineage>
        <taxon>Eukaryota</taxon>
        <taxon>Fungi</taxon>
        <taxon>Dikarya</taxon>
        <taxon>Ascomycota</taxon>
        <taxon>Pezizomycotina</taxon>
        <taxon>Sordariomycetes</taxon>
        <taxon>Hypocreomycetidae</taxon>
        <taxon>Microascales</taxon>
        <taxon>Microascaceae</taxon>
        <taxon>Scedosporium</taxon>
    </lineage>
</organism>
<dbReference type="AlphaFoldDB" id="A0A084FUY0"/>
<dbReference type="OrthoDB" id="10562511at2759"/>
<dbReference type="Pfam" id="PF14273">
    <property type="entry name" value="DUF4360"/>
    <property type="match status" value="1"/>
</dbReference>
<protein>
    <submittedName>
        <fullName evidence="3">Uncharacterized protein</fullName>
    </submittedName>
</protein>
<dbReference type="GeneID" id="27719377"/>
<evidence type="ECO:0000256" key="1">
    <source>
        <dbReference type="SAM" id="MobiDB-lite"/>
    </source>
</evidence>
<reference evidence="3 4" key="1">
    <citation type="journal article" date="2014" name="Genome Announc.">
        <title>Draft genome sequence of the pathogenic fungus Scedosporium apiospermum.</title>
        <authorList>
            <person name="Vandeputte P."/>
            <person name="Ghamrawi S."/>
            <person name="Rechenmann M."/>
            <person name="Iltis A."/>
            <person name="Giraud S."/>
            <person name="Fleury M."/>
            <person name="Thornton C."/>
            <person name="Delhaes L."/>
            <person name="Meyer W."/>
            <person name="Papon N."/>
            <person name="Bouchara J.P."/>
        </authorList>
    </citation>
    <scope>NUCLEOTIDE SEQUENCE [LARGE SCALE GENOMIC DNA]</scope>
    <source>
        <strain evidence="3 4">IHEM 14462</strain>
    </source>
</reference>
<feature type="chain" id="PRO_5001774934" evidence="2">
    <location>
        <begin position="20"/>
        <end position="328"/>
    </location>
</feature>
<dbReference type="RefSeq" id="XP_016638691.1">
    <property type="nucleotide sequence ID" value="XM_016783841.1"/>
</dbReference>
<dbReference type="Proteomes" id="UP000028545">
    <property type="component" value="Unassembled WGS sequence"/>
</dbReference>
<dbReference type="InterPro" id="IPR025649">
    <property type="entry name" value="DUF4360"/>
</dbReference>
<evidence type="ECO:0000313" key="4">
    <source>
        <dbReference type="Proteomes" id="UP000028545"/>
    </source>
</evidence>
<name>A0A084FUY0_PSEDA</name>
<sequence length="328" mass="35424">MGILTKALLTSTLTAMATAAIASPAAPAAPFIQDVVFSGTSCFNDSLNHVDLEGNRIKVSFAEFNAMVGGPDDPLNRFVNCATHLTFVGGVPGFALSAKKVSGEGTFYATPKVALSLFATMFWETDPAVTKQIDYPIQNETAILQRVTFEEDFKETPFVSRCVRDDGALGPLTIRMRARLSASEENAVGLFLGSEEWPVREEVEFEWVPCNGDVPDVDFKPAPVEETPVEEEPVEPTAPVDPPVKEEPTEGIEIGEPTEGDVEIEEPAEGEVVVEEPPAEGEVEPEEPEEPTEGEVEVEEPAGGEVEIEEPKEGEVKPEVPADEPWSP</sequence>